<dbReference type="AlphaFoldDB" id="A0A816A482"/>
<evidence type="ECO:0000313" key="11">
    <source>
        <dbReference type="EMBL" id="CAF1593142.1"/>
    </source>
</evidence>
<evidence type="ECO:0000256" key="3">
    <source>
        <dbReference type="ARBA" id="ARBA00022989"/>
    </source>
</evidence>
<evidence type="ECO:0000256" key="1">
    <source>
        <dbReference type="ARBA" id="ARBA00004141"/>
    </source>
</evidence>
<keyword evidence="7" id="KW-0675">Receptor</keyword>
<organism evidence="11 14">
    <name type="scientific">Didymodactylos carnosus</name>
    <dbReference type="NCBI Taxonomy" id="1234261"/>
    <lineage>
        <taxon>Eukaryota</taxon>
        <taxon>Metazoa</taxon>
        <taxon>Spiralia</taxon>
        <taxon>Gnathifera</taxon>
        <taxon>Rotifera</taxon>
        <taxon>Eurotatoria</taxon>
        <taxon>Bdelloidea</taxon>
        <taxon>Philodinida</taxon>
        <taxon>Philodinidae</taxon>
        <taxon>Didymodactylos</taxon>
    </lineage>
</organism>
<comment type="subcellular location">
    <subcellularLocation>
        <location evidence="1">Membrane</location>
        <topology evidence="1">Multi-pass membrane protein</topology>
    </subcellularLocation>
</comment>
<dbReference type="Proteomes" id="UP000682733">
    <property type="component" value="Unassembled WGS sequence"/>
</dbReference>
<dbReference type="EMBL" id="CAJOBC010100286">
    <property type="protein sequence ID" value="CAF4466270.1"/>
    <property type="molecule type" value="Genomic_DNA"/>
</dbReference>
<evidence type="ECO:0000256" key="6">
    <source>
        <dbReference type="ARBA" id="ARBA00023157"/>
    </source>
</evidence>
<keyword evidence="5 9" id="KW-0472">Membrane</keyword>
<dbReference type="PANTHER" id="PTHR24248:SF199">
    <property type="entry name" value="IP13425P-RELATED"/>
    <property type="match status" value="1"/>
</dbReference>
<dbReference type="GO" id="GO:0005886">
    <property type="term" value="C:plasma membrane"/>
    <property type="evidence" value="ECO:0007669"/>
    <property type="project" value="TreeGrafter"/>
</dbReference>
<evidence type="ECO:0000256" key="4">
    <source>
        <dbReference type="ARBA" id="ARBA00023040"/>
    </source>
</evidence>
<dbReference type="Pfam" id="PF00001">
    <property type="entry name" value="7tm_1"/>
    <property type="match status" value="1"/>
</dbReference>
<evidence type="ECO:0000313" key="13">
    <source>
        <dbReference type="EMBL" id="CAF4466270.1"/>
    </source>
</evidence>
<keyword evidence="8" id="KW-0807">Transducer</keyword>
<evidence type="ECO:0000256" key="2">
    <source>
        <dbReference type="ARBA" id="ARBA00022692"/>
    </source>
</evidence>
<proteinExistence type="predicted"/>
<evidence type="ECO:0000313" key="10">
    <source>
        <dbReference type="EMBL" id="CAF1466440.1"/>
    </source>
</evidence>
<gene>
    <name evidence="11" type="ORF">GPM918_LOCUS41899</name>
    <name evidence="10" type="ORF">OVA965_LOCUS35475</name>
    <name evidence="13" type="ORF">SRO942_LOCUS43030</name>
    <name evidence="12" type="ORF">TMI583_LOCUS36442</name>
</gene>
<keyword evidence="2 9" id="KW-0812">Transmembrane</keyword>
<dbReference type="GO" id="GO:0071880">
    <property type="term" value="P:adenylate cyclase-activating adrenergic receptor signaling pathway"/>
    <property type="evidence" value="ECO:0007669"/>
    <property type="project" value="TreeGrafter"/>
</dbReference>
<reference evidence="11" key="1">
    <citation type="submission" date="2021-02" db="EMBL/GenBank/DDBJ databases">
        <authorList>
            <person name="Nowell W R."/>
        </authorList>
    </citation>
    <scope>NUCLEOTIDE SEQUENCE</scope>
</reference>
<feature type="transmembrane region" description="Helical" evidence="9">
    <location>
        <begin position="36"/>
        <end position="58"/>
    </location>
</feature>
<evidence type="ECO:0000313" key="14">
    <source>
        <dbReference type="Proteomes" id="UP000663829"/>
    </source>
</evidence>
<evidence type="ECO:0000256" key="9">
    <source>
        <dbReference type="SAM" id="Phobius"/>
    </source>
</evidence>
<evidence type="ECO:0000256" key="7">
    <source>
        <dbReference type="ARBA" id="ARBA00023170"/>
    </source>
</evidence>
<keyword evidence="4" id="KW-0297">G-protein coupled receptor</keyword>
<dbReference type="Gene3D" id="1.20.1070.10">
    <property type="entry name" value="Rhodopsin 7-helix transmembrane proteins"/>
    <property type="match status" value="1"/>
</dbReference>
<keyword evidence="3 9" id="KW-1133">Transmembrane helix</keyword>
<accession>A0A816A482</accession>
<dbReference type="PANTHER" id="PTHR24248">
    <property type="entry name" value="ADRENERGIC RECEPTOR-RELATED G-PROTEIN COUPLED RECEPTOR"/>
    <property type="match status" value="1"/>
</dbReference>
<dbReference type="EMBL" id="CAJNOK010030953">
    <property type="protein sequence ID" value="CAF1466440.1"/>
    <property type="molecule type" value="Genomic_DNA"/>
</dbReference>
<dbReference type="OrthoDB" id="5957871at2759"/>
<feature type="non-terminal residue" evidence="11">
    <location>
        <position position="139"/>
    </location>
</feature>
<evidence type="ECO:0000256" key="8">
    <source>
        <dbReference type="ARBA" id="ARBA00023224"/>
    </source>
</evidence>
<comment type="caution">
    <text evidence="11">The sequence shown here is derived from an EMBL/GenBank/DDBJ whole genome shotgun (WGS) entry which is preliminary data.</text>
</comment>
<dbReference type="EMBL" id="CAJOBA010052832">
    <property type="protein sequence ID" value="CAF4259001.1"/>
    <property type="molecule type" value="Genomic_DNA"/>
</dbReference>
<dbReference type="Proteomes" id="UP000677228">
    <property type="component" value="Unassembled WGS sequence"/>
</dbReference>
<dbReference type="GO" id="GO:0008227">
    <property type="term" value="F:G protein-coupled amine receptor activity"/>
    <property type="evidence" value="ECO:0007669"/>
    <property type="project" value="UniProtKB-ARBA"/>
</dbReference>
<name>A0A816A482_9BILA</name>
<protein>
    <submittedName>
        <fullName evidence="11">Uncharacterized protein</fullName>
    </submittedName>
</protein>
<dbReference type="EMBL" id="CAJNOQ010034079">
    <property type="protein sequence ID" value="CAF1593142.1"/>
    <property type="molecule type" value="Genomic_DNA"/>
</dbReference>
<keyword evidence="14" id="KW-1185">Reference proteome</keyword>
<dbReference type="Proteomes" id="UP000663829">
    <property type="component" value="Unassembled WGS sequence"/>
</dbReference>
<dbReference type="SUPFAM" id="SSF81321">
    <property type="entry name" value="Family A G protein-coupled receptor-like"/>
    <property type="match status" value="1"/>
</dbReference>
<keyword evidence="6" id="KW-1015">Disulfide bond</keyword>
<dbReference type="InterPro" id="IPR000276">
    <property type="entry name" value="GPCR_Rhodpsn"/>
</dbReference>
<evidence type="ECO:0000313" key="12">
    <source>
        <dbReference type="EMBL" id="CAF4259001.1"/>
    </source>
</evidence>
<dbReference type="Proteomes" id="UP000681722">
    <property type="component" value="Unassembled WGS sequence"/>
</dbReference>
<dbReference type="GO" id="GO:0043410">
    <property type="term" value="P:positive regulation of MAPK cascade"/>
    <property type="evidence" value="ECO:0007669"/>
    <property type="project" value="TreeGrafter"/>
</dbReference>
<evidence type="ECO:0000256" key="5">
    <source>
        <dbReference type="ARBA" id="ARBA00023136"/>
    </source>
</evidence>
<sequence>MRYSSKSLLRVNLGKNETISASSSLFKECEFPNNPYYVLFVSVVSFYLPLIVMVYVYIQMYSAAKKQVLALRSGYKHHYLITSAESFIPKFRLKQISTAKRTRKEKTVAIRESRTNKKSAMLLENRRPSAEIITLRIHH</sequence>